<dbReference type="InterPro" id="IPR011009">
    <property type="entry name" value="Kinase-like_dom_sf"/>
</dbReference>
<organism evidence="11 12">
    <name type="scientific">Actinomadura parmotrematis</name>
    <dbReference type="NCBI Taxonomy" id="2864039"/>
    <lineage>
        <taxon>Bacteria</taxon>
        <taxon>Bacillati</taxon>
        <taxon>Actinomycetota</taxon>
        <taxon>Actinomycetes</taxon>
        <taxon>Streptosporangiales</taxon>
        <taxon>Thermomonosporaceae</taxon>
        <taxon>Actinomadura</taxon>
    </lineage>
</organism>
<evidence type="ECO:0000256" key="1">
    <source>
        <dbReference type="ARBA" id="ARBA00012513"/>
    </source>
</evidence>
<reference evidence="11 12" key="1">
    <citation type="submission" date="2021-07" db="EMBL/GenBank/DDBJ databases">
        <title>Actinomadura sp. PM05-2 isolated from lichen.</title>
        <authorList>
            <person name="Somphong A."/>
            <person name="Phongsopitanun W."/>
            <person name="Tanasupawat S."/>
            <person name="Peongsungnone V."/>
        </authorList>
    </citation>
    <scope>NUCLEOTIDE SEQUENCE [LARGE SCALE GENOMIC DNA]</scope>
    <source>
        <strain evidence="11 12">PM05-2</strain>
    </source>
</reference>
<feature type="binding site" evidence="7">
    <location>
        <position position="41"/>
    </location>
    <ligand>
        <name>ATP</name>
        <dbReference type="ChEBI" id="CHEBI:30616"/>
    </ligand>
</feature>
<dbReference type="CDD" id="cd14014">
    <property type="entry name" value="STKc_PknB_like"/>
    <property type="match status" value="1"/>
</dbReference>
<keyword evidence="5 11" id="KW-0418">Kinase</keyword>
<dbReference type="Gene3D" id="1.10.510.10">
    <property type="entry name" value="Transferase(Phosphotransferase) domain 1"/>
    <property type="match status" value="1"/>
</dbReference>
<dbReference type="PANTHER" id="PTHR43289">
    <property type="entry name" value="MITOGEN-ACTIVATED PROTEIN KINASE KINASE KINASE 20-RELATED"/>
    <property type="match status" value="1"/>
</dbReference>
<evidence type="ECO:0000256" key="2">
    <source>
        <dbReference type="ARBA" id="ARBA00022527"/>
    </source>
</evidence>
<keyword evidence="9" id="KW-0812">Transmembrane</keyword>
<keyword evidence="2 11" id="KW-0723">Serine/threonine-protein kinase</keyword>
<dbReference type="Gene3D" id="3.30.200.20">
    <property type="entry name" value="Phosphorylase Kinase, domain 1"/>
    <property type="match status" value="1"/>
</dbReference>
<feature type="region of interest" description="Disordered" evidence="8">
    <location>
        <begin position="269"/>
        <end position="293"/>
    </location>
</feature>
<keyword evidence="3" id="KW-0808">Transferase</keyword>
<dbReference type="GO" id="GO:0004674">
    <property type="term" value="F:protein serine/threonine kinase activity"/>
    <property type="evidence" value="ECO:0007669"/>
    <property type="project" value="UniProtKB-KW"/>
</dbReference>
<keyword evidence="6 7" id="KW-0067">ATP-binding</keyword>
<dbReference type="RefSeq" id="WP_220165893.1">
    <property type="nucleotide sequence ID" value="NZ_JAIBOA010000006.1"/>
</dbReference>
<feature type="domain" description="Protein kinase" evidence="10">
    <location>
        <begin position="12"/>
        <end position="265"/>
    </location>
</feature>
<keyword evidence="12" id="KW-1185">Reference proteome</keyword>
<evidence type="ECO:0000256" key="4">
    <source>
        <dbReference type="ARBA" id="ARBA00022741"/>
    </source>
</evidence>
<dbReference type="PROSITE" id="PS00108">
    <property type="entry name" value="PROTEIN_KINASE_ST"/>
    <property type="match status" value="1"/>
</dbReference>
<sequence length="500" mass="53415">MAGSGDVLGGRYRLGALLGRGGMGEVWSAEDLRLRRAVAVKVVTRELGGDPTALARFRREAEAAARLDHPGITAVHDFDEHGGRPYLVMQLLDGRELDALRGSSPGVLLGLMVQVAEALAHAHGQGVVHRDLKPGNLMCLPGGRAKICDFGLARDLAASTLTMSGTVLGTPAYMAPEQWRAEPATPRTDLYAFGATLHTLLAGAPPFSGTTVEQLRHQHLNVAPPRLSEVRPGLPRELDGILQRLLAKDPADRYGDALQVARELRRLPVTAARDERQDTQATQPGGTATRHLTGDGSTALAIVGSRWDVIKRNAQVSGKVAFWVGAAIGAVSSIGPGNEPPLTDQRTGPLAKLIMGGWELGLLLGAVVGLLGVLAGVLGRLDTFVLDADKLVITRRGQGDKALTLYWGAMERIAVDSYKWRLLVWFQPSRQPSAEWILHHGVEDDPSGCRVVFSGGASGRGSLRRLRAALPGYAGSLYEEGGFYNVHAFRPAPTDHVPDP</sequence>
<evidence type="ECO:0000313" key="12">
    <source>
        <dbReference type="Proteomes" id="UP000774570"/>
    </source>
</evidence>
<dbReference type="Pfam" id="PF00069">
    <property type="entry name" value="Pkinase"/>
    <property type="match status" value="1"/>
</dbReference>
<proteinExistence type="predicted"/>
<name>A0ABS7FSP9_9ACTN</name>
<accession>A0ABS7FSP9</accession>
<dbReference type="Proteomes" id="UP000774570">
    <property type="component" value="Unassembled WGS sequence"/>
</dbReference>
<evidence type="ECO:0000259" key="10">
    <source>
        <dbReference type="PROSITE" id="PS50011"/>
    </source>
</evidence>
<evidence type="ECO:0000256" key="7">
    <source>
        <dbReference type="PROSITE-ProRule" id="PRU10141"/>
    </source>
</evidence>
<gene>
    <name evidence="11" type="ORF">K1Y72_11440</name>
</gene>
<dbReference type="EMBL" id="JAIBOA010000006">
    <property type="protein sequence ID" value="MBW8482985.1"/>
    <property type="molecule type" value="Genomic_DNA"/>
</dbReference>
<evidence type="ECO:0000256" key="5">
    <source>
        <dbReference type="ARBA" id="ARBA00022777"/>
    </source>
</evidence>
<dbReference type="SUPFAM" id="SSF56112">
    <property type="entry name" value="Protein kinase-like (PK-like)"/>
    <property type="match status" value="1"/>
</dbReference>
<dbReference type="PANTHER" id="PTHR43289:SF6">
    <property type="entry name" value="SERINE_THREONINE-PROTEIN KINASE NEKL-3"/>
    <property type="match status" value="1"/>
</dbReference>
<dbReference type="PROSITE" id="PS50011">
    <property type="entry name" value="PROTEIN_KINASE_DOM"/>
    <property type="match status" value="1"/>
</dbReference>
<feature type="transmembrane region" description="Helical" evidence="9">
    <location>
        <begin position="357"/>
        <end position="378"/>
    </location>
</feature>
<dbReference type="PROSITE" id="PS00107">
    <property type="entry name" value="PROTEIN_KINASE_ATP"/>
    <property type="match status" value="1"/>
</dbReference>
<dbReference type="SMART" id="SM00220">
    <property type="entry name" value="S_TKc"/>
    <property type="match status" value="1"/>
</dbReference>
<keyword evidence="9" id="KW-1133">Transmembrane helix</keyword>
<dbReference type="InterPro" id="IPR008271">
    <property type="entry name" value="Ser/Thr_kinase_AS"/>
</dbReference>
<keyword evidence="4 7" id="KW-0547">Nucleotide-binding</keyword>
<evidence type="ECO:0000313" key="11">
    <source>
        <dbReference type="EMBL" id="MBW8482985.1"/>
    </source>
</evidence>
<dbReference type="EC" id="2.7.11.1" evidence="1"/>
<comment type="caution">
    <text evidence="11">The sequence shown here is derived from an EMBL/GenBank/DDBJ whole genome shotgun (WGS) entry which is preliminary data.</text>
</comment>
<evidence type="ECO:0000256" key="8">
    <source>
        <dbReference type="SAM" id="MobiDB-lite"/>
    </source>
</evidence>
<dbReference type="InterPro" id="IPR000719">
    <property type="entry name" value="Prot_kinase_dom"/>
</dbReference>
<keyword evidence="9" id="KW-0472">Membrane</keyword>
<evidence type="ECO:0000256" key="9">
    <source>
        <dbReference type="SAM" id="Phobius"/>
    </source>
</evidence>
<evidence type="ECO:0000256" key="3">
    <source>
        <dbReference type="ARBA" id="ARBA00022679"/>
    </source>
</evidence>
<protein>
    <recommendedName>
        <fullName evidence="1">non-specific serine/threonine protein kinase</fullName>
        <ecNumber evidence="1">2.7.11.1</ecNumber>
    </recommendedName>
</protein>
<feature type="compositionally biased region" description="Basic and acidic residues" evidence="8">
    <location>
        <begin position="269"/>
        <end position="278"/>
    </location>
</feature>
<dbReference type="InterPro" id="IPR017441">
    <property type="entry name" value="Protein_kinase_ATP_BS"/>
</dbReference>
<evidence type="ECO:0000256" key="6">
    <source>
        <dbReference type="ARBA" id="ARBA00022840"/>
    </source>
</evidence>